<accession>A0A7D5E7Z6</accession>
<dbReference type="GeneID" id="55822656"/>
<protein>
    <submittedName>
        <fullName evidence="2">Uncharacterized protein</fullName>
    </submittedName>
</protein>
<reference evidence="2 3" key="1">
    <citation type="submission" date="2020-06" db="EMBL/GenBank/DDBJ databases">
        <title>Methanolobus halotolerans sp. nov., isolated from a saline lake Tus in Siberia.</title>
        <authorList>
            <person name="Shen Y."/>
            <person name="Chen S.-C."/>
            <person name="Lai M.-C."/>
            <person name="Huang H.-H."/>
            <person name="Chiu H.-H."/>
            <person name="Tang S.-L."/>
            <person name="Rogozin D.Y."/>
            <person name="Degermendzhy A.G."/>
        </authorList>
    </citation>
    <scope>NUCLEOTIDE SEQUENCE [LARGE SCALE GENOMIC DNA]</scope>
    <source>
        <strain evidence="2 3">DSM 21339</strain>
    </source>
</reference>
<gene>
    <name evidence="2" type="ORF">HWN40_13235</name>
</gene>
<dbReference type="AlphaFoldDB" id="A0A7D5E7Z6"/>
<keyword evidence="1" id="KW-0472">Membrane</keyword>
<evidence type="ECO:0000313" key="2">
    <source>
        <dbReference type="EMBL" id="QLC51113.1"/>
    </source>
</evidence>
<dbReference type="KEGG" id="mzi:HWN40_13235"/>
<evidence type="ECO:0000256" key="1">
    <source>
        <dbReference type="SAM" id="Phobius"/>
    </source>
</evidence>
<proteinExistence type="predicted"/>
<name>A0A7D5E7Z6_9EURY</name>
<keyword evidence="3" id="KW-1185">Reference proteome</keyword>
<dbReference type="EMBL" id="CP058215">
    <property type="protein sequence ID" value="QLC51113.1"/>
    <property type="molecule type" value="Genomic_DNA"/>
</dbReference>
<keyword evidence="1" id="KW-0812">Transmembrane</keyword>
<feature type="transmembrane region" description="Helical" evidence="1">
    <location>
        <begin position="34"/>
        <end position="54"/>
    </location>
</feature>
<dbReference type="Proteomes" id="UP000509594">
    <property type="component" value="Chromosome"/>
</dbReference>
<dbReference type="RefSeq" id="WP_176966168.1">
    <property type="nucleotide sequence ID" value="NZ_CP058215.1"/>
</dbReference>
<sequence length="56" mass="5999">MADLTGFLGNLSEVITSVSGWVVDIMGIFMEPPLIVFVGLGIFGSVAYLVKGMLHR</sequence>
<keyword evidence="1" id="KW-1133">Transmembrane helix</keyword>
<organism evidence="2 3">
    <name type="scientific">Methanolobus zinderi</name>
    <dbReference type="NCBI Taxonomy" id="536044"/>
    <lineage>
        <taxon>Archaea</taxon>
        <taxon>Methanobacteriati</taxon>
        <taxon>Methanobacteriota</taxon>
        <taxon>Stenosarchaea group</taxon>
        <taxon>Methanomicrobia</taxon>
        <taxon>Methanosarcinales</taxon>
        <taxon>Methanosarcinaceae</taxon>
        <taxon>Methanolobus</taxon>
    </lineage>
</organism>
<evidence type="ECO:0000313" key="3">
    <source>
        <dbReference type="Proteomes" id="UP000509594"/>
    </source>
</evidence>